<dbReference type="EMBL" id="ASWJ01000004">
    <property type="protein sequence ID" value="EOW84292.1"/>
    <property type="molecule type" value="Genomic_DNA"/>
</dbReference>
<gene>
    <name evidence="4" type="ORF">I568_00786</name>
</gene>
<dbReference type="InterPro" id="IPR053959">
    <property type="entry name" value="YvlB/LiaX_N"/>
</dbReference>
<reference evidence="4 5" key="1">
    <citation type="submission" date="2013-03" db="EMBL/GenBank/DDBJ databases">
        <title>The Genome Sequence of Enterococcus columbae ATCC_51263 (PacBio/Illumina hybrid assembly).</title>
        <authorList>
            <consortium name="The Broad Institute Genomics Platform"/>
            <consortium name="The Broad Institute Genome Sequencing Center for Infectious Disease"/>
            <person name="Earl A."/>
            <person name="Russ C."/>
            <person name="Gilmore M."/>
            <person name="Surin D."/>
            <person name="Walker B."/>
            <person name="Young S."/>
            <person name="Zeng Q."/>
            <person name="Gargeya S."/>
            <person name="Fitzgerald M."/>
            <person name="Haas B."/>
            <person name="Abouelleil A."/>
            <person name="Allen A.W."/>
            <person name="Alvarado L."/>
            <person name="Arachchi H.M."/>
            <person name="Berlin A.M."/>
            <person name="Chapman S.B."/>
            <person name="Gainer-Dewar J."/>
            <person name="Goldberg J."/>
            <person name="Griggs A."/>
            <person name="Gujja S."/>
            <person name="Hansen M."/>
            <person name="Howarth C."/>
            <person name="Imamovic A."/>
            <person name="Ireland A."/>
            <person name="Larimer J."/>
            <person name="McCowan C."/>
            <person name="Murphy C."/>
            <person name="Pearson M."/>
            <person name="Poon T.W."/>
            <person name="Priest M."/>
            <person name="Roberts A."/>
            <person name="Saif S."/>
            <person name="Shea T."/>
            <person name="Sisk P."/>
            <person name="Sykes S."/>
            <person name="Wortman J."/>
            <person name="Nusbaum C."/>
            <person name="Birren B."/>
        </authorList>
    </citation>
    <scope>NUCLEOTIDE SEQUENCE [LARGE SCALE GENOMIC DNA]</scope>
    <source>
        <strain evidence="4 5">ATCC 51263</strain>
    </source>
</reference>
<dbReference type="OrthoDB" id="2240743at2"/>
<keyword evidence="5" id="KW-1185">Reference proteome</keyword>
<evidence type="ECO:0000313" key="4">
    <source>
        <dbReference type="EMBL" id="EOW84292.1"/>
    </source>
</evidence>
<dbReference type="Proteomes" id="UP000014113">
    <property type="component" value="Unassembled WGS sequence"/>
</dbReference>
<organism evidence="4 5">
    <name type="scientific">Enterococcus columbae DSM 7374 = ATCC 51263</name>
    <dbReference type="NCBI Taxonomy" id="1121865"/>
    <lineage>
        <taxon>Bacteria</taxon>
        <taxon>Bacillati</taxon>
        <taxon>Bacillota</taxon>
        <taxon>Bacilli</taxon>
        <taxon>Lactobacillales</taxon>
        <taxon>Enterococcaceae</taxon>
        <taxon>Enterococcus</taxon>
    </lineage>
</organism>
<proteinExistence type="predicted"/>
<dbReference type="eggNOG" id="COG3595">
    <property type="taxonomic scope" value="Bacteria"/>
</dbReference>
<dbReference type="NCBIfam" id="NF038025">
    <property type="entry name" value="dapto_LiaX"/>
    <property type="match status" value="1"/>
</dbReference>
<keyword evidence="1" id="KW-0175">Coiled coil</keyword>
<evidence type="ECO:0000259" key="3">
    <source>
        <dbReference type="Pfam" id="PF22746"/>
    </source>
</evidence>
<dbReference type="InterPro" id="IPR025164">
    <property type="entry name" value="Toastrack_DUF4097"/>
</dbReference>
<dbReference type="PATRIC" id="fig|1121865.3.peg.180"/>
<dbReference type="Pfam" id="PF13349">
    <property type="entry name" value="DUF4097"/>
    <property type="match status" value="1"/>
</dbReference>
<dbReference type="eggNOG" id="COG2433">
    <property type="taxonomic scope" value="Bacteria"/>
</dbReference>
<dbReference type="STRING" id="1121865.OMW_00188"/>
<feature type="coiled-coil region" evidence="1">
    <location>
        <begin position="69"/>
        <end position="159"/>
    </location>
</feature>
<accession>S1N5P0</accession>
<dbReference type="RefSeq" id="WP_016182356.1">
    <property type="nucleotide sequence ID" value="NZ_JXKI01000033.1"/>
</dbReference>
<dbReference type="AlphaFoldDB" id="S1N5P0"/>
<name>S1N5P0_9ENTE</name>
<sequence length="494" mass="55912">MNERKRIFDLVKQGVISTEEALVLLENIAKETGHNSLRPDVSKATISKKEWFQVPEQDAANEEFKESEFEEYTDQLSQALAELDSVNEKIADLNQQYTELNEKMNQEALANADHAEEQTNLLAQQHQIADELAQLTKRKKILEDKLEQVTNEENQENSTAYTDYKFSDDWKEQASETFNQVSDKLTEVGSQLGRFLKKSLKNVSQTVEENVEWKSVNIKVPGLAVASVEHVFKYEGFQPTILDFKVAHGKVQFKTWSEDHIQILAKMKIYGKFDEHDPLAAILARTDSAIDQDCLRFYLTNKRVKADLEVFLPSKNYDHVAIKMLNGRMNLEQIQGKDFYLKLTNGDISLNAFEATMLEIEGTNGNIEITNSILADTIIETVNGNVTMDTTPVATKISLINGTVRLSYREEKLEKLNVSTVNGDIKLSLPQGLGLEMSAKSTFGSIQSRLTNVELLNEKNDKMNRLLELRKVADAMADIQLSSNTGTIYLKNND</sequence>
<evidence type="ECO:0000256" key="1">
    <source>
        <dbReference type="SAM" id="Coils"/>
    </source>
</evidence>
<dbReference type="Pfam" id="PF22746">
    <property type="entry name" value="SHOCT-like_DUF2089-C"/>
    <property type="match status" value="1"/>
</dbReference>
<evidence type="ECO:0000259" key="2">
    <source>
        <dbReference type="Pfam" id="PF13349"/>
    </source>
</evidence>
<comment type="caution">
    <text evidence="4">The sequence shown here is derived from an EMBL/GenBank/DDBJ whole genome shotgun (WGS) entry which is preliminary data.</text>
</comment>
<protein>
    <submittedName>
        <fullName evidence="4">Uncharacterized protein</fullName>
    </submittedName>
</protein>
<feature type="domain" description="DUF4097" evidence="2">
    <location>
        <begin position="305"/>
        <end position="483"/>
    </location>
</feature>
<feature type="domain" description="YvlB/LiaX N-terminal" evidence="3">
    <location>
        <begin position="2"/>
        <end position="31"/>
    </location>
</feature>
<dbReference type="InterPro" id="IPR058219">
    <property type="entry name" value="LiaX"/>
</dbReference>
<evidence type="ECO:0000313" key="5">
    <source>
        <dbReference type="Proteomes" id="UP000014113"/>
    </source>
</evidence>